<accession>A0A2H0YVD2</accession>
<sequence>RREHPFTRTRGLVGCVLDVYRTKLGSKKDVPWIGGAHPATRTFQALRIAVNDEMGHLTRALPLCMKTLNSGGRLLVITFHSGEDKIVKKYFQYERRDCICPPELPTCACDHKAILRIITTKGIHPDEHEQVTNPRSRSASLRIAEKI</sequence>
<evidence type="ECO:0000256" key="1">
    <source>
        <dbReference type="ARBA" id="ARBA00010396"/>
    </source>
</evidence>
<dbReference type="InterPro" id="IPR023397">
    <property type="entry name" value="SAM-dep_MeTrfase_MraW_recog"/>
</dbReference>
<dbReference type="SUPFAM" id="SSF53335">
    <property type="entry name" value="S-adenosyl-L-methionine-dependent methyltransferases"/>
    <property type="match status" value="1"/>
</dbReference>
<dbReference type="AlphaFoldDB" id="A0A2H0YVD2"/>
<protein>
    <submittedName>
        <fullName evidence="6">16S rRNA (Cytosine(1402)-N(4))-methyltransferase</fullName>
    </submittedName>
</protein>
<keyword evidence="5" id="KW-0949">S-adenosyl-L-methionine</keyword>
<dbReference type="Proteomes" id="UP000228711">
    <property type="component" value="Unassembled WGS sequence"/>
</dbReference>
<dbReference type="GO" id="GO:0070475">
    <property type="term" value="P:rRNA base methylation"/>
    <property type="evidence" value="ECO:0007669"/>
    <property type="project" value="TreeGrafter"/>
</dbReference>
<dbReference type="Gene3D" id="1.10.150.170">
    <property type="entry name" value="Putative methyltransferase TM0872, insert domain"/>
    <property type="match status" value="1"/>
</dbReference>
<dbReference type="GO" id="GO:0005737">
    <property type="term" value="C:cytoplasm"/>
    <property type="evidence" value="ECO:0007669"/>
    <property type="project" value="TreeGrafter"/>
</dbReference>
<keyword evidence="2" id="KW-0698">rRNA processing</keyword>
<proteinExistence type="inferred from homology"/>
<gene>
    <name evidence="6" type="primary">mraW</name>
    <name evidence="6" type="ORF">COT25_01760</name>
</gene>
<evidence type="ECO:0000313" key="6">
    <source>
        <dbReference type="EMBL" id="PIS41693.1"/>
    </source>
</evidence>
<dbReference type="Gene3D" id="3.40.50.150">
    <property type="entry name" value="Vaccinia Virus protein VP39"/>
    <property type="match status" value="1"/>
</dbReference>
<dbReference type="PANTHER" id="PTHR11265">
    <property type="entry name" value="S-ADENOSYL-METHYLTRANSFERASE MRAW"/>
    <property type="match status" value="1"/>
</dbReference>
<keyword evidence="3 6" id="KW-0489">Methyltransferase</keyword>
<evidence type="ECO:0000313" key="7">
    <source>
        <dbReference type="Proteomes" id="UP000228711"/>
    </source>
</evidence>
<evidence type="ECO:0000256" key="5">
    <source>
        <dbReference type="ARBA" id="ARBA00022691"/>
    </source>
</evidence>
<keyword evidence="4 6" id="KW-0808">Transferase</keyword>
<comment type="similarity">
    <text evidence="1">Belongs to the methyltransferase superfamily. RsmH family.</text>
</comment>
<comment type="caution">
    <text evidence="6">The sequence shown here is derived from an EMBL/GenBank/DDBJ whole genome shotgun (WGS) entry which is preliminary data.</text>
</comment>
<dbReference type="GO" id="GO:0071424">
    <property type="term" value="F:rRNA (cytosine-N4-)-methyltransferase activity"/>
    <property type="evidence" value="ECO:0007669"/>
    <property type="project" value="TreeGrafter"/>
</dbReference>
<name>A0A2H0YVD2_9BACT</name>
<dbReference type="PANTHER" id="PTHR11265:SF0">
    <property type="entry name" value="12S RRNA N4-METHYLCYTIDINE METHYLTRANSFERASE"/>
    <property type="match status" value="1"/>
</dbReference>
<organism evidence="6 7">
    <name type="scientific">Candidatus Kerfeldbacteria bacterium CG08_land_8_20_14_0_20_42_7</name>
    <dbReference type="NCBI Taxonomy" id="2014245"/>
    <lineage>
        <taxon>Bacteria</taxon>
        <taxon>Candidatus Kerfeldiibacteriota</taxon>
    </lineage>
</organism>
<dbReference type="SUPFAM" id="SSF81799">
    <property type="entry name" value="Putative methyltransferase TM0872, insert domain"/>
    <property type="match status" value="1"/>
</dbReference>
<reference evidence="7" key="1">
    <citation type="submission" date="2017-09" db="EMBL/GenBank/DDBJ databases">
        <title>Depth-based differentiation of microbial function through sediment-hosted aquifers and enrichment of novel symbionts in the deep terrestrial subsurface.</title>
        <authorList>
            <person name="Probst A.J."/>
            <person name="Ladd B."/>
            <person name="Jarett J.K."/>
            <person name="Geller-Mcgrath D.E."/>
            <person name="Sieber C.M.K."/>
            <person name="Emerson J.B."/>
            <person name="Anantharaman K."/>
            <person name="Thomas B.C."/>
            <person name="Malmstrom R."/>
            <person name="Stieglmeier M."/>
            <person name="Klingl A."/>
            <person name="Woyke T."/>
            <person name="Ryan C.M."/>
            <person name="Banfield J.F."/>
        </authorList>
    </citation>
    <scope>NUCLEOTIDE SEQUENCE [LARGE SCALE GENOMIC DNA]</scope>
</reference>
<feature type="non-terminal residue" evidence="6">
    <location>
        <position position="1"/>
    </location>
</feature>
<evidence type="ECO:0000256" key="2">
    <source>
        <dbReference type="ARBA" id="ARBA00022552"/>
    </source>
</evidence>
<evidence type="ECO:0000256" key="4">
    <source>
        <dbReference type="ARBA" id="ARBA00022679"/>
    </source>
</evidence>
<evidence type="ECO:0000256" key="3">
    <source>
        <dbReference type="ARBA" id="ARBA00022603"/>
    </source>
</evidence>
<dbReference type="EMBL" id="PEXV01000064">
    <property type="protein sequence ID" value="PIS41693.1"/>
    <property type="molecule type" value="Genomic_DNA"/>
</dbReference>
<dbReference type="Pfam" id="PF01795">
    <property type="entry name" value="Methyltransf_5"/>
    <property type="match status" value="1"/>
</dbReference>
<dbReference type="InterPro" id="IPR002903">
    <property type="entry name" value="RsmH"/>
</dbReference>
<dbReference type="InterPro" id="IPR029063">
    <property type="entry name" value="SAM-dependent_MTases_sf"/>
</dbReference>